<dbReference type="PANTHER" id="PTHR48081">
    <property type="entry name" value="AB HYDROLASE SUPERFAMILY PROTEIN C4A8.06C"/>
    <property type="match status" value="1"/>
</dbReference>
<evidence type="ECO:0000259" key="3">
    <source>
        <dbReference type="Pfam" id="PF20434"/>
    </source>
</evidence>
<feature type="transmembrane region" description="Helical" evidence="2">
    <location>
        <begin position="9"/>
        <end position="33"/>
    </location>
</feature>
<dbReference type="Proteomes" id="UP000555828">
    <property type="component" value="Unassembled WGS sequence"/>
</dbReference>
<dbReference type="GO" id="GO:0016787">
    <property type="term" value="F:hydrolase activity"/>
    <property type="evidence" value="ECO:0007669"/>
    <property type="project" value="UniProtKB-KW"/>
</dbReference>
<dbReference type="InterPro" id="IPR050300">
    <property type="entry name" value="GDXG_lipolytic_enzyme"/>
</dbReference>
<keyword evidence="1" id="KW-0378">Hydrolase</keyword>
<keyword evidence="2" id="KW-0812">Transmembrane</keyword>
<dbReference type="InterPro" id="IPR029058">
    <property type="entry name" value="AB_hydrolase_fold"/>
</dbReference>
<keyword evidence="2" id="KW-0472">Membrane</keyword>
<dbReference type="InterPro" id="IPR049492">
    <property type="entry name" value="BD-FAE-like_dom"/>
</dbReference>
<evidence type="ECO:0000256" key="1">
    <source>
        <dbReference type="ARBA" id="ARBA00022801"/>
    </source>
</evidence>
<protein>
    <submittedName>
        <fullName evidence="4">Acetyl esterase/lipase</fullName>
    </submittedName>
</protein>
<dbReference type="Gene3D" id="3.40.50.1820">
    <property type="entry name" value="alpha/beta hydrolase"/>
    <property type="match status" value="1"/>
</dbReference>
<dbReference type="EMBL" id="JACHEX010000001">
    <property type="protein sequence ID" value="MBB6061965.1"/>
    <property type="molecule type" value="Genomic_DNA"/>
</dbReference>
<evidence type="ECO:0000313" key="4">
    <source>
        <dbReference type="EMBL" id="MBB6061965.1"/>
    </source>
</evidence>
<organism evidence="4 5">
    <name type="scientific">Thermosipho japonicus</name>
    <dbReference type="NCBI Taxonomy" id="90323"/>
    <lineage>
        <taxon>Bacteria</taxon>
        <taxon>Thermotogati</taxon>
        <taxon>Thermotogota</taxon>
        <taxon>Thermotogae</taxon>
        <taxon>Thermotogales</taxon>
        <taxon>Fervidobacteriaceae</taxon>
        <taxon>Thermosipho</taxon>
    </lineage>
</organism>
<gene>
    <name evidence="4" type="ORF">HNP65_000387</name>
</gene>
<accession>A0A841GIX9</accession>
<feature type="domain" description="BD-FAE-like" evidence="3">
    <location>
        <begin position="69"/>
        <end position="254"/>
    </location>
</feature>
<dbReference type="AlphaFoldDB" id="A0A841GIX9"/>
<comment type="caution">
    <text evidence="4">The sequence shown here is derived from an EMBL/GenBank/DDBJ whole genome shotgun (WGS) entry which is preliminary data.</text>
</comment>
<proteinExistence type="predicted"/>
<sequence length="299" mass="34940">MNFKIFIKYFVYIFLMILSISHFTLTLLILFILQIPVIRKSLLGKLPFKLDKKPWSRKETFEYKKNLWLDVYFPKEKSEHLILFAHGGGWISGYRRQPNNVSWYRFLVSKGFIVAAIDYRYGFLNEIEQLVEDLSDAYNFVKNNINVKKISLMGLSAGGHLALYFGLKHKIELENIVAYYSPCDLLDIWKSESLFARFAVSTTLKRFPSKSKDVYKYYSPISYVEKGVVPILLVHGMKDKVVPYISSVKMYKKLRSFSNKARLLLHPFGDHGFEFILKDEKTKSILLKTIDFLKGDGYD</sequence>
<dbReference type="SUPFAM" id="SSF53474">
    <property type="entry name" value="alpha/beta-Hydrolases"/>
    <property type="match status" value="1"/>
</dbReference>
<dbReference type="RefSeq" id="WP_184618707.1">
    <property type="nucleotide sequence ID" value="NZ_JACHEX010000001.1"/>
</dbReference>
<keyword evidence="2" id="KW-1133">Transmembrane helix</keyword>
<dbReference type="Pfam" id="PF20434">
    <property type="entry name" value="BD-FAE"/>
    <property type="match status" value="1"/>
</dbReference>
<keyword evidence="5" id="KW-1185">Reference proteome</keyword>
<name>A0A841GIX9_9BACT</name>
<evidence type="ECO:0000256" key="2">
    <source>
        <dbReference type="SAM" id="Phobius"/>
    </source>
</evidence>
<reference evidence="4 5" key="1">
    <citation type="submission" date="2020-08" db="EMBL/GenBank/DDBJ databases">
        <title>Genomic Encyclopedia of Type Strains, Phase IV (KMG-IV): sequencing the most valuable type-strain genomes for metagenomic binning, comparative biology and taxonomic classification.</title>
        <authorList>
            <person name="Goeker M."/>
        </authorList>
    </citation>
    <scope>NUCLEOTIDE SEQUENCE [LARGE SCALE GENOMIC DNA]</scope>
    <source>
        <strain evidence="4 5">DSM 13481</strain>
    </source>
</reference>
<evidence type="ECO:0000313" key="5">
    <source>
        <dbReference type="Proteomes" id="UP000555828"/>
    </source>
</evidence>